<sequence length="65" mass="7294">MTDRFFIRDCNGTIVGNPKGYRTIRGAVREQNRPGSKAFKSIWEAYDARPRGSKSFNLVSSVRGA</sequence>
<organism evidence="1">
    <name type="scientific">uncultured Caudovirales phage</name>
    <dbReference type="NCBI Taxonomy" id="2100421"/>
    <lineage>
        <taxon>Viruses</taxon>
        <taxon>Duplodnaviria</taxon>
        <taxon>Heunggongvirae</taxon>
        <taxon>Uroviricota</taxon>
        <taxon>Caudoviricetes</taxon>
        <taxon>Peduoviridae</taxon>
        <taxon>Maltschvirus</taxon>
        <taxon>Maltschvirus maltsch</taxon>
    </lineage>
</organism>
<dbReference type="EMBL" id="LR796537">
    <property type="protein sequence ID" value="CAB4150164.1"/>
    <property type="molecule type" value="Genomic_DNA"/>
</dbReference>
<name>A0A6J5MTG6_9CAUD</name>
<accession>A0A6J5MTG6</accession>
<proteinExistence type="predicted"/>
<evidence type="ECO:0000313" key="1">
    <source>
        <dbReference type="EMBL" id="CAB4150164.1"/>
    </source>
</evidence>
<gene>
    <name evidence="1" type="ORF">UFOVP562_51</name>
</gene>
<reference evidence="1" key="1">
    <citation type="submission" date="2020-04" db="EMBL/GenBank/DDBJ databases">
        <authorList>
            <person name="Chiriac C."/>
            <person name="Salcher M."/>
            <person name="Ghai R."/>
            <person name="Kavagutti S V."/>
        </authorList>
    </citation>
    <scope>NUCLEOTIDE SEQUENCE</scope>
</reference>
<protein>
    <submittedName>
        <fullName evidence="1">Uncharacterized protein</fullName>
    </submittedName>
</protein>